<evidence type="ECO:0008006" key="4">
    <source>
        <dbReference type="Google" id="ProtNLM"/>
    </source>
</evidence>
<proteinExistence type="predicted"/>
<reference evidence="3" key="1">
    <citation type="journal article" date="2020" name="Nature">
        <title>Giant virus diversity and host interactions through global metagenomics.</title>
        <authorList>
            <person name="Schulz F."/>
            <person name="Roux S."/>
            <person name="Paez-Espino D."/>
            <person name="Jungbluth S."/>
            <person name="Walsh D.A."/>
            <person name="Denef V.J."/>
            <person name="McMahon K.D."/>
            <person name="Konstantinidis K.T."/>
            <person name="Eloe-Fadrosh E.A."/>
            <person name="Kyrpides N.C."/>
            <person name="Woyke T."/>
        </authorList>
    </citation>
    <scope>NUCLEOTIDE SEQUENCE</scope>
    <source>
        <strain evidence="3">GVMAG-M-3300023184-120</strain>
    </source>
</reference>
<dbReference type="EMBL" id="MN739970">
    <property type="protein sequence ID" value="QHT80517.1"/>
    <property type="molecule type" value="Genomic_DNA"/>
</dbReference>
<keyword evidence="2" id="KW-0812">Transmembrane</keyword>
<feature type="region of interest" description="Disordered" evidence="1">
    <location>
        <begin position="93"/>
        <end position="130"/>
    </location>
</feature>
<feature type="transmembrane region" description="Helical" evidence="2">
    <location>
        <begin position="7"/>
        <end position="27"/>
    </location>
</feature>
<sequence>MFQLVDCFFFISLGITFLLLFLMAFHFKTRISTLEKKNNALAEMCTTIVNKISQVKQMVVEQNSMMHPPSNNILSNIFLRSQPTAAAVSEVIEISDESESGSESDSEDESEDERDNENENEEKREIEKEKVEEIQLQVEEVEEITTEEPIHLETTLPDADLQSEVFSFAINTNDDKNSFKKMSVQMLKTLVISKGLCTDPSKMKKLDLLKMLESEKVDICEK</sequence>
<keyword evidence="2" id="KW-0472">Membrane</keyword>
<evidence type="ECO:0000256" key="1">
    <source>
        <dbReference type="SAM" id="MobiDB-lite"/>
    </source>
</evidence>
<organism evidence="3">
    <name type="scientific">viral metagenome</name>
    <dbReference type="NCBI Taxonomy" id="1070528"/>
    <lineage>
        <taxon>unclassified sequences</taxon>
        <taxon>metagenomes</taxon>
        <taxon>organismal metagenomes</taxon>
    </lineage>
</organism>
<name>A0A6C0HJI1_9ZZZZ</name>
<feature type="compositionally biased region" description="Basic and acidic residues" evidence="1">
    <location>
        <begin position="121"/>
        <end position="130"/>
    </location>
</feature>
<evidence type="ECO:0000256" key="2">
    <source>
        <dbReference type="SAM" id="Phobius"/>
    </source>
</evidence>
<keyword evidence="2" id="KW-1133">Transmembrane helix</keyword>
<evidence type="ECO:0000313" key="3">
    <source>
        <dbReference type="EMBL" id="QHT80517.1"/>
    </source>
</evidence>
<accession>A0A6C0HJI1</accession>
<protein>
    <recommendedName>
        <fullName evidence="4">Rho termination factor N-terminal domain-containing protein</fullName>
    </recommendedName>
</protein>
<dbReference type="AlphaFoldDB" id="A0A6C0HJI1"/>
<feature type="compositionally biased region" description="Acidic residues" evidence="1">
    <location>
        <begin position="93"/>
        <end position="120"/>
    </location>
</feature>